<reference evidence="1" key="1">
    <citation type="submission" date="2022-04" db="EMBL/GenBank/DDBJ databases">
        <title>Roseomonas acroporae sp. nov., isolated from coral Acropora digitifera.</title>
        <authorList>
            <person name="Sun H."/>
        </authorList>
    </citation>
    <scope>NUCLEOTIDE SEQUENCE</scope>
    <source>
        <strain evidence="1">NAR14</strain>
    </source>
</reference>
<sequence length="131" mass="14098">MALRATDGLVSVRQGALPGQWHVVLGGIEVMWLPAVTPPMPPLPAMEPIPAEVPAAIPESPETMTHTHGASKNYEVGAPVIFQTSGRMGHSPERKGTFVRLYDTPKGLYVLVKGDDGQERRVRPALVRQAG</sequence>
<accession>A0A9X2BWU3</accession>
<proteinExistence type="predicted"/>
<evidence type="ECO:0000313" key="2">
    <source>
        <dbReference type="Proteomes" id="UP001139516"/>
    </source>
</evidence>
<dbReference type="Proteomes" id="UP001139516">
    <property type="component" value="Unassembled WGS sequence"/>
</dbReference>
<dbReference type="AlphaFoldDB" id="A0A9X2BWU3"/>
<dbReference type="EMBL" id="JALPRX010000029">
    <property type="protein sequence ID" value="MCK8784260.1"/>
    <property type="molecule type" value="Genomic_DNA"/>
</dbReference>
<evidence type="ECO:0000313" key="1">
    <source>
        <dbReference type="EMBL" id="MCK8784260.1"/>
    </source>
</evidence>
<organism evidence="1 2">
    <name type="scientific">Roseomonas acroporae</name>
    <dbReference type="NCBI Taxonomy" id="2937791"/>
    <lineage>
        <taxon>Bacteria</taxon>
        <taxon>Pseudomonadati</taxon>
        <taxon>Pseudomonadota</taxon>
        <taxon>Alphaproteobacteria</taxon>
        <taxon>Acetobacterales</taxon>
        <taxon>Roseomonadaceae</taxon>
        <taxon>Roseomonas</taxon>
    </lineage>
</organism>
<protein>
    <submittedName>
        <fullName evidence="1">Uncharacterized protein</fullName>
    </submittedName>
</protein>
<gene>
    <name evidence="1" type="ORF">M0638_07700</name>
</gene>
<name>A0A9X2BWU3_9PROT</name>
<keyword evidence="2" id="KW-1185">Reference proteome</keyword>
<dbReference type="RefSeq" id="WP_248666386.1">
    <property type="nucleotide sequence ID" value="NZ_JALPRX010000029.1"/>
</dbReference>
<comment type="caution">
    <text evidence="1">The sequence shown here is derived from an EMBL/GenBank/DDBJ whole genome shotgun (WGS) entry which is preliminary data.</text>
</comment>